<dbReference type="eggNOG" id="ENOG502RPTY">
    <property type="taxonomic scope" value="Eukaryota"/>
</dbReference>
<keyword evidence="2" id="KW-1185">Reference proteome</keyword>
<dbReference type="KEGG" id="pic:PICST_47492"/>
<dbReference type="OMA" id="MKNIAMD"/>
<evidence type="ECO:0000313" key="2">
    <source>
        <dbReference type="Proteomes" id="UP000002258"/>
    </source>
</evidence>
<proteinExistence type="predicted"/>
<organism evidence="1 2">
    <name type="scientific">Scheffersomyces stipitis (strain ATCC 58785 / CBS 6054 / NBRC 10063 / NRRL Y-11545)</name>
    <name type="common">Yeast</name>
    <name type="synonym">Pichia stipitis</name>
    <dbReference type="NCBI Taxonomy" id="322104"/>
    <lineage>
        <taxon>Eukaryota</taxon>
        <taxon>Fungi</taxon>
        <taxon>Dikarya</taxon>
        <taxon>Ascomycota</taxon>
        <taxon>Saccharomycotina</taxon>
        <taxon>Pichiomycetes</taxon>
        <taxon>Debaryomycetaceae</taxon>
        <taxon>Scheffersomyces</taxon>
    </lineage>
</organism>
<sequence length="549" mass="64028">MIVGSFRYKSSHQTALFSLYRSLVRNIGKLNNIDILQDSEHIKGCKDIANELEKIKLDQKQYFSNLRFELLYSIRNEFQKQKQEPFKLTSQAVADSRFVQQFEMGIRLDQLLDKFVQEKSIIELLTFVLEYRSSQFKKQKWRADYLRRREEIDKKIHREREVNKKKAKYKPQLKKPVDPLKIYHKLDNRQKRLVIDNERRRSSVHSNHLLRRFLKLKQASGEIPTPQLLPYTSESNGISADSMSNVHHVPKGSTANAAIQTAYDMEYIKAVVIPSLEFDINKKHFLEKISHTVNEKGPSKVQVRTTNAAFTTLSFLQLPYPTIPQLEKIAVDFKKSLFVARLQNIWESSPGKMKDENLLADGSYSVKGSGGFGPDECIYPRHHYQRLAEGEALWEYLMNRNDKTPLKAYVKDWTIALDITSSELASKADEIKKKYNDLRRPNSKLYEEKERKQQQMFTHFDKLSVSYGDLIAKLNEKQVHKHSDIVNLGDKIRKTYDKRLGNHSMTRKTYRGIPNIEGVGMGKALGDYLDEAGLPCFKWGDEFYDHFDF</sequence>
<evidence type="ECO:0000313" key="1">
    <source>
        <dbReference type="EMBL" id="ABN67038.2"/>
    </source>
</evidence>
<dbReference type="EMBL" id="CP000499">
    <property type="protein sequence ID" value="ABN67038.2"/>
    <property type="molecule type" value="Genomic_DNA"/>
</dbReference>
<reference evidence="1 2" key="1">
    <citation type="journal article" date="2007" name="Nat. Biotechnol.">
        <title>Genome sequence of the lignocellulose-bioconverting and xylose-fermenting yeast Pichia stipitis.</title>
        <authorList>
            <person name="Jeffries T.W."/>
            <person name="Grigoriev I.V."/>
            <person name="Grimwood J."/>
            <person name="Laplaza J.M."/>
            <person name="Aerts A."/>
            <person name="Salamov A."/>
            <person name="Schmutz J."/>
            <person name="Lindquist E."/>
            <person name="Dehal P."/>
            <person name="Shapiro H."/>
            <person name="Jin Y.S."/>
            <person name="Passoth V."/>
            <person name="Richardson P.M."/>
        </authorList>
    </citation>
    <scope>NUCLEOTIDE SEQUENCE [LARGE SCALE GENOMIC DNA]</scope>
    <source>
        <strain evidence="2">ATCC 58785 / CBS 6054 / NBRC 10063 / NRRL Y-11545</strain>
    </source>
</reference>
<dbReference type="GeneID" id="4839605"/>
<accession>A3LUY8</accession>
<protein>
    <submittedName>
        <fullName evidence="1">Uncharacterized protein</fullName>
    </submittedName>
</protein>
<name>A3LUY8_PICST</name>
<dbReference type="AlphaFoldDB" id="A3LUY8"/>
<dbReference type="RefSeq" id="XP_001385067.2">
    <property type="nucleotide sequence ID" value="XM_001385030.1"/>
</dbReference>
<dbReference type="Proteomes" id="UP000002258">
    <property type="component" value="Chromosome 5"/>
</dbReference>
<dbReference type="OrthoDB" id="4074633at2759"/>
<dbReference type="InParanoid" id="A3LUY8"/>
<dbReference type="HOGENOM" id="CLU_041297_0_0_1"/>
<gene>
    <name evidence="1" type="ORF">PICST_47492</name>
</gene>